<keyword evidence="1" id="KW-0732">Signal</keyword>
<protein>
    <recommendedName>
        <fullName evidence="4">Lipoprotein</fullName>
    </recommendedName>
</protein>
<evidence type="ECO:0000256" key="1">
    <source>
        <dbReference type="SAM" id="SignalP"/>
    </source>
</evidence>
<proteinExistence type="predicted"/>
<dbReference type="PATRIC" id="fig|1280950.3.peg.3113"/>
<accession>A0A059FCN0</accession>
<sequence length="239" mass="24953">MRQAFTATLVAAMLACPAMPQQAETGEFNAAAPDTMPAARPGDAHVVHIGPGGPAVTGEAAVSPPEAVRALDSNGQTGRIKPVMRDTDHLVLEPLVNRLGIDSGRLTETEPVVQDVPFAVETSPGIPVISASEEDMFVTDGAAPAFRNRIVKVNRKGERTATEVMSAPLASGDSPDTGPPSTSVRVVVRTENDGDDHVNIEATGKTVTDTFTPDGTTRIIRIAPEAGREGSTLITITKN</sequence>
<name>A0A059FCN0_9PROT</name>
<evidence type="ECO:0008006" key="4">
    <source>
        <dbReference type="Google" id="ProtNLM"/>
    </source>
</evidence>
<feature type="signal peptide" evidence="1">
    <location>
        <begin position="1"/>
        <end position="23"/>
    </location>
</feature>
<dbReference type="EMBL" id="ARYK01000010">
    <property type="protein sequence ID" value="KCZ88283.1"/>
    <property type="molecule type" value="Genomic_DNA"/>
</dbReference>
<dbReference type="AlphaFoldDB" id="A0A059FCN0"/>
<comment type="caution">
    <text evidence="2">The sequence shown here is derived from an EMBL/GenBank/DDBJ whole genome shotgun (WGS) entry which is preliminary data.</text>
</comment>
<dbReference type="PROSITE" id="PS51257">
    <property type="entry name" value="PROKAR_LIPOPROTEIN"/>
    <property type="match status" value="1"/>
</dbReference>
<feature type="chain" id="PRO_5001577211" description="Lipoprotein" evidence="1">
    <location>
        <begin position="24"/>
        <end position="239"/>
    </location>
</feature>
<gene>
    <name evidence="2" type="ORF">HJO_15513</name>
</gene>
<evidence type="ECO:0000313" key="3">
    <source>
        <dbReference type="Proteomes" id="UP000025171"/>
    </source>
</evidence>
<reference evidence="2 3" key="1">
    <citation type="journal article" date="2014" name="Antonie Van Leeuwenhoek">
        <title>Hyphomonas beringensis sp. nov. and Hyphomonas chukchiensis sp. nov., isolated from surface seawater of the Bering Sea and Chukchi Sea.</title>
        <authorList>
            <person name="Li C."/>
            <person name="Lai Q."/>
            <person name="Li G."/>
            <person name="Dong C."/>
            <person name="Wang J."/>
            <person name="Liao Y."/>
            <person name="Shao Z."/>
        </authorList>
    </citation>
    <scope>NUCLEOTIDE SEQUENCE [LARGE SCALE GENOMIC DNA]</scope>
    <source>
        <strain evidence="2 3">MHS-2</strain>
    </source>
</reference>
<dbReference type="STRING" id="1280950.HJO_15513"/>
<organism evidence="2 3">
    <name type="scientific">Hyphomonas johnsonii MHS-2</name>
    <dbReference type="NCBI Taxonomy" id="1280950"/>
    <lineage>
        <taxon>Bacteria</taxon>
        <taxon>Pseudomonadati</taxon>
        <taxon>Pseudomonadota</taxon>
        <taxon>Alphaproteobacteria</taxon>
        <taxon>Hyphomonadales</taxon>
        <taxon>Hyphomonadaceae</taxon>
        <taxon>Hyphomonas</taxon>
    </lineage>
</organism>
<dbReference type="Proteomes" id="UP000025171">
    <property type="component" value="Unassembled WGS sequence"/>
</dbReference>
<evidence type="ECO:0000313" key="2">
    <source>
        <dbReference type="EMBL" id="KCZ88283.1"/>
    </source>
</evidence>
<keyword evidence="3" id="KW-1185">Reference proteome</keyword>
<dbReference type="RefSeq" id="WP_156945762.1">
    <property type="nucleotide sequence ID" value="NZ_ARYK01000010.1"/>
</dbReference>